<dbReference type="Pfam" id="PF07883">
    <property type="entry name" value="Cupin_2"/>
    <property type="match status" value="1"/>
</dbReference>
<evidence type="ECO:0000313" key="3">
    <source>
        <dbReference type="Proteomes" id="UP001143304"/>
    </source>
</evidence>
<feature type="domain" description="Cupin type-2" evidence="1">
    <location>
        <begin position="42"/>
        <end position="89"/>
    </location>
</feature>
<protein>
    <submittedName>
        <fullName evidence="2">Cupin domain-containing protein</fullName>
    </submittedName>
</protein>
<dbReference type="InterPro" id="IPR013096">
    <property type="entry name" value="Cupin_2"/>
</dbReference>
<dbReference type="InterPro" id="IPR014710">
    <property type="entry name" value="RmlC-like_jellyroll"/>
</dbReference>
<accession>A0ABT3T6V8</accession>
<dbReference type="CDD" id="cd02208">
    <property type="entry name" value="cupin_RmlC-like"/>
    <property type="match status" value="1"/>
</dbReference>
<dbReference type="RefSeq" id="WP_279249709.1">
    <property type="nucleotide sequence ID" value="NZ_SHNO01000001.1"/>
</dbReference>
<dbReference type="Proteomes" id="UP001143304">
    <property type="component" value="Unassembled WGS sequence"/>
</dbReference>
<proteinExistence type="predicted"/>
<evidence type="ECO:0000313" key="2">
    <source>
        <dbReference type="EMBL" id="MCX2978007.1"/>
    </source>
</evidence>
<dbReference type="EMBL" id="SHNO01000001">
    <property type="protein sequence ID" value="MCX2978007.1"/>
    <property type="molecule type" value="Genomic_DNA"/>
</dbReference>
<sequence length="124" mass="13937">MPLDPGPMRVMHNFFKNKSEVLADIDRLDLWPTVYVSDRMEELPLHWHDVDNCGYVMEGKSYVLNENGARVELSAGDKLVIPAGAIHAEGEVTERMVYIVGLGVDENLFDKLTLLDPAESPLVR</sequence>
<evidence type="ECO:0000259" key="1">
    <source>
        <dbReference type="Pfam" id="PF07883"/>
    </source>
</evidence>
<comment type="caution">
    <text evidence="2">The sequence shown here is derived from an EMBL/GenBank/DDBJ whole genome shotgun (WGS) entry which is preliminary data.</text>
</comment>
<reference evidence="2" key="1">
    <citation type="submission" date="2019-02" db="EMBL/GenBank/DDBJ databases">
        <authorList>
            <person name="Li S.-H."/>
        </authorList>
    </citation>
    <scope>NUCLEOTIDE SEQUENCE</scope>
    <source>
        <strain evidence="2">IMCC11814</strain>
    </source>
</reference>
<keyword evidence="3" id="KW-1185">Reference proteome</keyword>
<dbReference type="Gene3D" id="2.60.120.10">
    <property type="entry name" value="Jelly Rolls"/>
    <property type="match status" value="1"/>
</dbReference>
<gene>
    <name evidence="2" type="ORF">EYC82_11630</name>
</gene>
<dbReference type="SUPFAM" id="SSF51182">
    <property type="entry name" value="RmlC-like cupins"/>
    <property type="match status" value="1"/>
</dbReference>
<dbReference type="InterPro" id="IPR011051">
    <property type="entry name" value="RmlC_Cupin_sf"/>
</dbReference>
<organism evidence="2 3">
    <name type="scientific">Candidatus Marimicrobium litorale</name>
    <dbReference type="NCBI Taxonomy" id="2518991"/>
    <lineage>
        <taxon>Bacteria</taxon>
        <taxon>Pseudomonadati</taxon>
        <taxon>Pseudomonadota</taxon>
        <taxon>Gammaproteobacteria</taxon>
        <taxon>Cellvibrionales</taxon>
        <taxon>Halieaceae</taxon>
        <taxon>Marimicrobium</taxon>
    </lineage>
</organism>
<name>A0ABT3T6V8_9GAMM</name>